<organism evidence="1">
    <name type="scientific">Arundo donax</name>
    <name type="common">Giant reed</name>
    <name type="synonym">Donax arundinaceus</name>
    <dbReference type="NCBI Taxonomy" id="35708"/>
    <lineage>
        <taxon>Eukaryota</taxon>
        <taxon>Viridiplantae</taxon>
        <taxon>Streptophyta</taxon>
        <taxon>Embryophyta</taxon>
        <taxon>Tracheophyta</taxon>
        <taxon>Spermatophyta</taxon>
        <taxon>Magnoliopsida</taxon>
        <taxon>Liliopsida</taxon>
        <taxon>Poales</taxon>
        <taxon>Poaceae</taxon>
        <taxon>PACMAD clade</taxon>
        <taxon>Arundinoideae</taxon>
        <taxon>Arundineae</taxon>
        <taxon>Arundo</taxon>
    </lineage>
</organism>
<dbReference type="AlphaFoldDB" id="A0A0A8ZKV0"/>
<accession>A0A0A8ZKV0</accession>
<proteinExistence type="predicted"/>
<sequence length="17" mass="1991">MACPHVLRSLTTNEYKQ</sequence>
<dbReference type="EMBL" id="GBRH01258464">
    <property type="protein sequence ID" value="JAD39431.1"/>
    <property type="molecule type" value="Transcribed_RNA"/>
</dbReference>
<name>A0A0A8ZKV0_ARUDO</name>
<reference evidence="1" key="2">
    <citation type="journal article" date="2015" name="Data Brief">
        <title>Shoot transcriptome of the giant reed, Arundo donax.</title>
        <authorList>
            <person name="Barrero R.A."/>
            <person name="Guerrero F.D."/>
            <person name="Moolhuijzen P."/>
            <person name="Goolsby J.A."/>
            <person name="Tidwell J."/>
            <person name="Bellgard S.E."/>
            <person name="Bellgard M.I."/>
        </authorList>
    </citation>
    <scope>NUCLEOTIDE SEQUENCE</scope>
    <source>
        <tissue evidence="1">Shoot tissue taken approximately 20 cm above the soil surface</tissue>
    </source>
</reference>
<protein>
    <submittedName>
        <fullName evidence="1">Uncharacterized protein</fullName>
    </submittedName>
</protein>
<reference evidence="1" key="1">
    <citation type="submission" date="2014-09" db="EMBL/GenBank/DDBJ databases">
        <authorList>
            <person name="Magalhaes I.L.F."/>
            <person name="Oliveira U."/>
            <person name="Santos F.R."/>
            <person name="Vidigal T.H.D.A."/>
            <person name="Brescovit A.D."/>
            <person name="Santos A.J."/>
        </authorList>
    </citation>
    <scope>NUCLEOTIDE SEQUENCE</scope>
    <source>
        <tissue evidence="1">Shoot tissue taken approximately 20 cm above the soil surface</tissue>
    </source>
</reference>
<evidence type="ECO:0000313" key="1">
    <source>
        <dbReference type="EMBL" id="JAD39431.1"/>
    </source>
</evidence>